<evidence type="ECO:0000256" key="5">
    <source>
        <dbReference type="ARBA" id="ARBA00022741"/>
    </source>
</evidence>
<keyword evidence="8" id="KW-0963">Cytoplasm</keyword>
<dbReference type="EMBL" id="LR134523">
    <property type="protein sequence ID" value="VEJ35100.1"/>
    <property type="molecule type" value="Genomic_DNA"/>
</dbReference>
<dbReference type="PANTHER" id="PTHR11441:SF0">
    <property type="entry name" value="THYMIDINE KINASE, CYTOSOLIC"/>
    <property type="match status" value="1"/>
</dbReference>
<keyword evidence="7 8" id="KW-0067">ATP-binding</keyword>
<evidence type="ECO:0000256" key="12">
    <source>
        <dbReference type="RuleBase" id="RU004165"/>
    </source>
</evidence>
<keyword evidence="3 8" id="KW-0237">DNA synthesis</keyword>
<dbReference type="GO" id="GO:0008270">
    <property type="term" value="F:zinc ion binding"/>
    <property type="evidence" value="ECO:0007669"/>
    <property type="project" value="UniProtKB-UniRule"/>
</dbReference>
<evidence type="ECO:0000256" key="6">
    <source>
        <dbReference type="ARBA" id="ARBA00022777"/>
    </source>
</evidence>
<dbReference type="PIRSF" id="PIRSF035805">
    <property type="entry name" value="TK_cell"/>
    <property type="match status" value="1"/>
</dbReference>
<feature type="binding site" evidence="8">
    <location>
        <position position="147"/>
    </location>
    <ligand>
        <name>Zn(2+)</name>
        <dbReference type="ChEBI" id="CHEBI:29105"/>
    </ligand>
</feature>
<evidence type="ECO:0000256" key="8">
    <source>
        <dbReference type="HAMAP-Rule" id="MF_00124"/>
    </source>
</evidence>
<keyword evidence="8" id="KW-0479">Metal-binding</keyword>
<protein>
    <recommendedName>
        <fullName evidence="2 8">Thymidine kinase</fullName>
        <ecNumber evidence="2 8">2.7.1.21</ecNumber>
    </recommendedName>
</protein>
<accession>A0A448V0Y3</accession>
<evidence type="ECO:0000313" key="14">
    <source>
        <dbReference type="Proteomes" id="UP000269544"/>
    </source>
</evidence>
<feature type="binding site" evidence="8">
    <location>
        <position position="150"/>
    </location>
    <ligand>
        <name>Zn(2+)</name>
        <dbReference type="ChEBI" id="CHEBI:29105"/>
    </ligand>
</feature>
<evidence type="ECO:0000256" key="4">
    <source>
        <dbReference type="ARBA" id="ARBA00022679"/>
    </source>
</evidence>
<keyword evidence="14" id="KW-1185">Reference proteome</keyword>
<dbReference type="InterPro" id="IPR001267">
    <property type="entry name" value="Thymidine_kinase"/>
</dbReference>
<feature type="binding site" evidence="10">
    <location>
        <position position="175"/>
    </location>
    <ligand>
        <name>substrate</name>
    </ligand>
</feature>
<dbReference type="EC" id="2.7.1.21" evidence="2 8"/>
<dbReference type="GO" id="GO:0046104">
    <property type="term" value="P:thymidine metabolic process"/>
    <property type="evidence" value="ECO:0007669"/>
    <property type="project" value="TreeGrafter"/>
</dbReference>
<dbReference type="GO" id="GO:0005524">
    <property type="term" value="F:ATP binding"/>
    <property type="evidence" value="ECO:0007669"/>
    <property type="project" value="UniProtKB-UniRule"/>
</dbReference>
<gene>
    <name evidence="8 13" type="primary">tdk</name>
    <name evidence="13" type="ORF">NCTC13079_00508</name>
</gene>
<dbReference type="InterPro" id="IPR027417">
    <property type="entry name" value="P-loop_NTPase"/>
</dbReference>
<dbReference type="RefSeq" id="WP_126464941.1">
    <property type="nucleotide sequence ID" value="NZ_LR134523.1"/>
</dbReference>
<evidence type="ECO:0000256" key="3">
    <source>
        <dbReference type="ARBA" id="ARBA00022634"/>
    </source>
</evidence>
<dbReference type="SUPFAM" id="SSF57716">
    <property type="entry name" value="Glucocorticoid receptor-like (DNA-binding domain)"/>
    <property type="match status" value="1"/>
</dbReference>
<dbReference type="GO" id="GO:0071897">
    <property type="term" value="P:DNA biosynthetic process"/>
    <property type="evidence" value="ECO:0007669"/>
    <property type="project" value="UniProtKB-KW"/>
</dbReference>
<keyword evidence="8" id="KW-0862">Zinc</keyword>
<dbReference type="Gene3D" id="3.40.50.300">
    <property type="entry name" value="P-loop containing nucleotide triphosphate hydrolases"/>
    <property type="match status" value="1"/>
</dbReference>
<name>A0A448V0Y3_9FIRM</name>
<feature type="binding site" evidence="8">
    <location>
        <begin position="87"/>
        <end position="90"/>
    </location>
    <ligand>
        <name>ATP</name>
        <dbReference type="ChEBI" id="CHEBI:30616"/>
    </ligand>
</feature>
<dbReference type="GO" id="GO:0004797">
    <property type="term" value="F:thymidine kinase activity"/>
    <property type="evidence" value="ECO:0007669"/>
    <property type="project" value="UniProtKB-UniRule"/>
</dbReference>
<feature type="binding site" evidence="8">
    <location>
        <position position="179"/>
    </location>
    <ligand>
        <name>Zn(2+)</name>
        <dbReference type="ChEBI" id="CHEBI:29105"/>
    </ligand>
</feature>
<evidence type="ECO:0000256" key="2">
    <source>
        <dbReference type="ARBA" id="ARBA00012118"/>
    </source>
</evidence>
<keyword evidence="6 8" id="KW-0418">Kinase</keyword>
<comment type="similarity">
    <text evidence="1 8 12">Belongs to the thymidine kinase family.</text>
</comment>
<comment type="catalytic activity">
    <reaction evidence="8 11">
        <text>thymidine + ATP = dTMP + ADP + H(+)</text>
        <dbReference type="Rhea" id="RHEA:19129"/>
        <dbReference type="ChEBI" id="CHEBI:15378"/>
        <dbReference type="ChEBI" id="CHEBI:17748"/>
        <dbReference type="ChEBI" id="CHEBI:30616"/>
        <dbReference type="ChEBI" id="CHEBI:63528"/>
        <dbReference type="ChEBI" id="CHEBI:456216"/>
        <dbReference type="EC" id="2.7.1.21"/>
    </reaction>
</comment>
<comment type="subcellular location">
    <subcellularLocation>
        <location evidence="8">Cytoplasm</location>
    </subcellularLocation>
</comment>
<feature type="binding site" evidence="10">
    <location>
        <begin position="167"/>
        <end position="170"/>
    </location>
    <ligand>
        <name>substrate</name>
    </ligand>
</feature>
<dbReference type="Gene3D" id="3.30.60.20">
    <property type="match status" value="1"/>
</dbReference>
<feature type="active site" description="Proton acceptor" evidence="8 9">
    <location>
        <position position="88"/>
    </location>
</feature>
<sequence>MHQYRGRLILHTGSMFSGKTSSLEKEIKRFRIAGYETVVLKPTMDTRFIRSAITSHDDTSTEALVVEDIDGVVEAVYDRQADVVAIDEIQFLGGDTAEILAAFDRLLDEGKTIVCAGLDMDYEGRPFEIVKELMAVCDYVEKHHAVCAHCGADAWISHRTSKESGRVVIGATEKYEPLCRPCYKRLKNRGER</sequence>
<dbReference type="Pfam" id="PF00265">
    <property type="entry name" value="TK"/>
    <property type="match status" value="1"/>
</dbReference>
<evidence type="ECO:0000256" key="1">
    <source>
        <dbReference type="ARBA" id="ARBA00007587"/>
    </source>
</evidence>
<comment type="subunit">
    <text evidence="8">Homotetramer.</text>
</comment>
<dbReference type="KEGG" id="piv:NCTC13079_00508"/>
<keyword evidence="4 8" id="KW-0808">Transferase</keyword>
<evidence type="ECO:0000313" key="13">
    <source>
        <dbReference type="EMBL" id="VEJ35100.1"/>
    </source>
</evidence>
<evidence type="ECO:0000256" key="7">
    <source>
        <dbReference type="ARBA" id="ARBA00022840"/>
    </source>
</evidence>
<reference evidence="13 14" key="1">
    <citation type="submission" date="2018-12" db="EMBL/GenBank/DDBJ databases">
        <authorList>
            <consortium name="Pathogen Informatics"/>
        </authorList>
    </citation>
    <scope>NUCLEOTIDE SEQUENCE [LARGE SCALE GENOMIC DNA]</scope>
    <source>
        <strain evidence="13 14">NCTC13079</strain>
    </source>
</reference>
<dbReference type="GO" id="GO:0005737">
    <property type="term" value="C:cytoplasm"/>
    <property type="evidence" value="ECO:0007669"/>
    <property type="project" value="UniProtKB-SubCell"/>
</dbReference>
<dbReference type="HAMAP" id="MF_00124">
    <property type="entry name" value="Thymidine_kinase"/>
    <property type="match status" value="1"/>
</dbReference>
<evidence type="ECO:0000256" key="11">
    <source>
        <dbReference type="RuleBase" id="RU000544"/>
    </source>
</evidence>
<organism evidence="13 14">
    <name type="scientific">Aedoeadaptatus ivorii</name>
    <dbReference type="NCBI Taxonomy" id="54006"/>
    <lineage>
        <taxon>Bacteria</taxon>
        <taxon>Bacillati</taxon>
        <taxon>Bacillota</taxon>
        <taxon>Tissierellia</taxon>
        <taxon>Tissierellales</taxon>
        <taxon>Peptoniphilaceae</taxon>
        <taxon>Aedoeadaptatus</taxon>
    </lineage>
</organism>
<proteinExistence type="inferred from homology"/>
<evidence type="ECO:0000256" key="10">
    <source>
        <dbReference type="PIRSR" id="PIRSR035805-2"/>
    </source>
</evidence>
<keyword evidence="5 8" id="KW-0547">Nucleotide-binding</keyword>
<dbReference type="InterPro" id="IPR020633">
    <property type="entry name" value="Thymidine_kinase_CS"/>
</dbReference>
<dbReference type="AlphaFoldDB" id="A0A448V0Y3"/>
<dbReference type="PANTHER" id="PTHR11441">
    <property type="entry name" value="THYMIDINE KINASE"/>
    <property type="match status" value="1"/>
</dbReference>
<dbReference type="PROSITE" id="PS00603">
    <property type="entry name" value="TK_CELLULAR_TYPE"/>
    <property type="match status" value="1"/>
</dbReference>
<feature type="binding site" evidence="8">
    <location>
        <begin position="13"/>
        <end position="20"/>
    </location>
    <ligand>
        <name>ATP</name>
        <dbReference type="ChEBI" id="CHEBI:30616"/>
    </ligand>
</feature>
<evidence type="ECO:0000256" key="9">
    <source>
        <dbReference type="PIRSR" id="PIRSR035805-1"/>
    </source>
</evidence>
<dbReference type="OrthoDB" id="9781579at2"/>
<dbReference type="SUPFAM" id="SSF52540">
    <property type="entry name" value="P-loop containing nucleoside triphosphate hydrolases"/>
    <property type="match status" value="1"/>
</dbReference>
<feature type="binding site" evidence="8">
    <location>
        <position position="182"/>
    </location>
    <ligand>
        <name>Zn(2+)</name>
        <dbReference type="ChEBI" id="CHEBI:29105"/>
    </ligand>
</feature>
<dbReference type="Proteomes" id="UP000269544">
    <property type="component" value="Chromosome"/>
</dbReference>